<dbReference type="InterPro" id="IPR041677">
    <property type="entry name" value="DNA2/NAM7_AAA_11"/>
</dbReference>
<dbReference type="Pfam" id="PF18741">
    <property type="entry name" value="MTES_1575"/>
    <property type="match status" value="1"/>
</dbReference>
<dbReference type="InterPro" id="IPR047187">
    <property type="entry name" value="SF1_C_Upf1"/>
</dbReference>
<feature type="domain" description="DNA2/NAM7 helicase helicase" evidence="3">
    <location>
        <begin position="973"/>
        <end position="1015"/>
    </location>
</feature>
<evidence type="ECO:0000259" key="3">
    <source>
        <dbReference type="Pfam" id="PF13086"/>
    </source>
</evidence>
<dbReference type="Pfam" id="PF13087">
    <property type="entry name" value="AAA_12"/>
    <property type="match status" value="1"/>
</dbReference>
<dbReference type="InterPro" id="IPR049468">
    <property type="entry name" value="Restrct_endonuc-II-like_dom"/>
</dbReference>
<feature type="compositionally biased region" description="Basic and acidic residues" evidence="1">
    <location>
        <begin position="105"/>
        <end position="137"/>
    </location>
</feature>
<feature type="domain" description="Restriction endonuclease type II-like" evidence="5">
    <location>
        <begin position="1279"/>
        <end position="1371"/>
    </location>
</feature>
<dbReference type="Gene3D" id="3.40.960.10">
    <property type="entry name" value="VSR Endonuclease"/>
    <property type="match status" value="1"/>
</dbReference>
<dbReference type="SUPFAM" id="SSF52540">
    <property type="entry name" value="P-loop containing nucleoside triphosphate hydrolases"/>
    <property type="match status" value="1"/>
</dbReference>
<dbReference type="PANTHER" id="PTHR10887:SF530">
    <property type="entry name" value="SUPERFAMILY I DNA HELICASES"/>
    <property type="match status" value="1"/>
</dbReference>
<evidence type="ECO:0000256" key="1">
    <source>
        <dbReference type="SAM" id="MobiDB-lite"/>
    </source>
</evidence>
<name>A0A5S9F0P0_UABAM</name>
<gene>
    <name evidence="6" type="ORF">UABAM_00154</name>
</gene>
<protein>
    <submittedName>
        <fullName evidence="6">DNA helicase</fullName>
    </submittedName>
</protein>
<dbReference type="InterPro" id="IPR021754">
    <property type="entry name" value="DUF3320"/>
</dbReference>
<dbReference type="InterPro" id="IPR025103">
    <property type="entry name" value="DUF4011"/>
</dbReference>
<dbReference type="InterPro" id="IPR027417">
    <property type="entry name" value="P-loop_NTPase"/>
</dbReference>
<keyword evidence="6" id="KW-0347">Helicase</keyword>
<dbReference type="CDD" id="cd18808">
    <property type="entry name" value="SF1_C_Upf1"/>
    <property type="match status" value="1"/>
</dbReference>
<dbReference type="SUPFAM" id="SSF52980">
    <property type="entry name" value="Restriction endonuclease-like"/>
    <property type="match status" value="1"/>
</dbReference>
<reference evidence="6 7" key="1">
    <citation type="submission" date="2019-08" db="EMBL/GenBank/DDBJ databases">
        <title>Complete genome sequence of Candidatus Uab amorphum.</title>
        <authorList>
            <person name="Shiratori T."/>
            <person name="Suzuki S."/>
            <person name="Kakizawa Y."/>
            <person name="Ishida K."/>
        </authorList>
    </citation>
    <scope>NUCLEOTIDE SEQUENCE [LARGE SCALE GENOMIC DNA]</scope>
    <source>
        <strain evidence="6 7">SRT547</strain>
    </source>
</reference>
<keyword evidence="6" id="KW-0378">Hydrolase</keyword>
<keyword evidence="7" id="KW-1185">Reference proteome</keyword>
<evidence type="ECO:0000259" key="4">
    <source>
        <dbReference type="Pfam" id="PF13087"/>
    </source>
</evidence>
<keyword evidence="6" id="KW-0067">ATP-binding</keyword>
<sequence length="1591" mass="185116">MQEFSTSDIEKQLQLARQSLLDLTMRNRLINYQPSSSRSVQIIDDNPHSAYEFLVIKGKNIDIKPGRPPEKVEEKVNTEQENEDQKNEDQENEEQQIEDEQAAQQKREYEERLERQREQRREYEEKRGRGMRHSDLKSKDLEKRMFNTYQKARMIIEEQGYTALFVAAGFLRWVDDKESCFSPLILIPVELFRTRVGRSFKMRWTGEDIITNISLQAKLKEEGIALPDFEMPDRISGVDKYIKEINKIIAEQEQWQVEDDVYLDFFSFTKFVMYNDLAPEAWPEDMTPAKHHLIQSIFYSQENAPENEATEFNAPLKDLYHVMDTDASQMAIIEDAKRGKNLVVEGPPGTGKSQTITNIIAEFMAREKSVLFVSEKMAALEVVKSRLDKIGLGDFCLELHSRKARKQDVLNELQRTLSIPGPQKPEMEEKFIQIESLRNELNEYVDILQNPIGEIGLSPFDLHLMRESARQHFDSEDIPRMTFREIENVAVEDWEKAKSLCISFSQALEVVQPVSSHPWRECAPGMILPSDEDSIKKQLVNTLAHIESVRESVEFLQKTTHVAMPDNLENISKTIEATNLMADIRKISQKVIEHREWENPTGRPQHLIEQVEKAQQLKKDILEKFEERVLSKNVPEVLREFKHSAMKFVPSLNGRFRYLRWDIRFWYKDHAKRPPQQVILDLEQVNDYLNLVHDIQQKYQEGTNLFDFLWQSENSDTKALRLFMQWMEKLKFFLSRKILLPESLEVLEEGVVPEDIRLCAQQIAASQDSLEKDLDELFGKIGAKIDKTFGCQLQNVPISTLSQQIQLWLKEIHHLQRWSQYYSFRKQCSDTIAYSMVDIIDEDLLTHEDVIPCLEANLADALLEHAFIKYPFLANFISKLHESKIKRFCELDKEIIYYNRYRLSHKLHSLRPQVLGGASPNSEAGILLSEFNRKRGHMPIRKLMTLAGHLIQKVKPCFMMSPLSIAKFLDPRNVRFDVIIFDEASQVRPEDALGALLRGDQVIIMGDSQQLPPTSFFDSIIQETESEIATISDMESILHQCKRTFPTRMLTNHYRSRHESLIAVSNKQFYHNNLTVFPSPVSHSSRLGLHLNYLKNTVYDRGGSRMNLNEARSVAKAVTEHYRNSPEKSLGVGTFNIQQQQAILQEIELEMIKYPEVEEAINSNIYEPFFVKNLETIQGDERDVIFLSMGYGFDQQGKLSHNFGPLNQDGGERRLNVLISRAREKCVVFSNFRGRDLKVDSQSPQGLQVLKTFLEFAENRQIKRVDHFAVTSSAMQETLEEFIENQGYKVERNIGCGNFRIDLAVVHPQNDKYYSLAIEIDSTKYLDNPFTRERERLYREILRGLGWNLHQIWFPEWYRNKEATENALLEIIENSNHQAMDFVPADEEKIEENLPAPPPMEKKEEAKQQPISEYKLCKKLSFDTSGDFQQQPETILIATVSEITEVEGPIHLDELQRRIRTLWSIKRKSSKLTELIEQTVNEAQEQGRVCVRDRFIWPHDMTEVTVRRRFNDSPAKVDYICEEEMREALQLVIKRQHATKFKDLMKQASRFLGFKTVTRAVSDKLGSIIEQLVNEEILTELSNGMYDLTNG</sequence>
<evidence type="ECO:0000259" key="2">
    <source>
        <dbReference type="Pfam" id="PF11784"/>
    </source>
</evidence>
<evidence type="ECO:0000313" key="7">
    <source>
        <dbReference type="Proteomes" id="UP000326354"/>
    </source>
</evidence>
<dbReference type="PANTHER" id="PTHR10887">
    <property type="entry name" value="DNA2/NAM7 HELICASE FAMILY"/>
    <property type="match status" value="1"/>
</dbReference>
<dbReference type="InterPro" id="IPR041679">
    <property type="entry name" value="DNA2/NAM7-like_C"/>
</dbReference>
<feature type="domain" description="DNA2/NAM7 helicase-like C-terminal" evidence="4">
    <location>
        <begin position="1040"/>
        <end position="1231"/>
    </location>
</feature>
<evidence type="ECO:0000313" key="6">
    <source>
        <dbReference type="EMBL" id="BBM81815.1"/>
    </source>
</evidence>
<dbReference type="Proteomes" id="UP000326354">
    <property type="component" value="Chromosome"/>
</dbReference>
<feature type="region of interest" description="Disordered" evidence="1">
    <location>
        <begin position="61"/>
        <end position="137"/>
    </location>
</feature>
<feature type="compositionally biased region" description="Acidic residues" evidence="1">
    <location>
        <begin position="90"/>
        <end position="101"/>
    </location>
</feature>
<dbReference type="Pfam" id="PF13195">
    <property type="entry name" value="DUF4011"/>
    <property type="match status" value="1"/>
</dbReference>
<dbReference type="FunFam" id="3.40.50.300:FF:002063">
    <property type="entry name" value="DNA helicase related protein"/>
    <property type="match status" value="1"/>
</dbReference>
<keyword evidence="6" id="KW-0547">Nucleotide-binding</keyword>
<dbReference type="Gene3D" id="3.40.50.300">
    <property type="entry name" value="P-loop containing nucleotide triphosphate hydrolases"/>
    <property type="match status" value="3"/>
</dbReference>
<accession>A0A5S9F0P0</accession>
<feature type="compositionally biased region" description="Basic and acidic residues" evidence="1">
    <location>
        <begin position="61"/>
        <end position="89"/>
    </location>
</feature>
<dbReference type="Pfam" id="PF13086">
    <property type="entry name" value="AAA_11"/>
    <property type="match status" value="1"/>
</dbReference>
<dbReference type="KEGG" id="uam:UABAM_00154"/>
<dbReference type="Pfam" id="PF11784">
    <property type="entry name" value="DUF3320"/>
    <property type="match status" value="1"/>
</dbReference>
<proteinExistence type="predicted"/>
<dbReference type="InterPro" id="IPR011335">
    <property type="entry name" value="Restrct_endonuc-II-like"/>
</dbReference>
<dbReference type="EMBL" id="AP019860">
    <property type="protein sequence ID" value="BBM81815.1"/>
    <property type="molecule type" value="Genomic_DNA"/>
</dbReference>
<feature type="domain" description="DUF3320" evidence="2">
    <location>
        <begin position="1428"/>
        <end position="1472"/>
    </location>
</feature>
<dbReference type="GO" id="GO:0004386">
    <property type="term" value="F:helicase activity"/>
    <property type="evidence" value="ECO:0007669"/>
    <property type="project" value="UniProtKB-KW"/>
</dbReference>
<evidence type="ECO:0000259" key="5">
    <source>
        <dbReference type="Pfam" id="PF18741"/>
    </source>
</evidence>
<organism evidence="6 7">
    <name type="scientific">Uabimicrobium amorphum</name>
    <dbReference type="NCBI Taxonomy" id="2596890"/>
    <lineage>
        <taxon>Bacteria</taxon>
        <taxon>Pseudomonadati</taxon>
        <taxon>Planctomycetota</taxon>
        <taxon>Candidatus Uabimicrobiia</taxon>
        <taxon>Candidatus Uabimicrobiales</taxon>
        <taxon>Candidatus Uabimicrobiaceae</taxon>
        <taxon>Candidatus Uabimicrobium</taxon>
    </lineage>
</organism>
<dbReference type="InterPro" id="IPR045055">
    <property type="entry name" value="DNA2/NAM7-like"/>
</dbReference>